<dbReference type="EMBL" id="JADCUA010000014">
    <property type="protein sequence ID" value="KAH9834908.1"/>
    <property type="molecule type" value="Genomic_DNA"/>
</dbReference>
<proteinExistence type="predicted"/>
<evidence type="ECO:0000313" key="3">
    <source>
        <dbReference type="EMBL" id="KAH9834908.1"/>
    </source>
</evidence>
<sequence>MGSSVGRTQLCGLARVRARVVVVAKCSDGAPAEITQGLRADVPGDTGDSTSVSSKPGEYTGADTILSKLGEKDTARAPRSLPRPPFTSLCATCCLCYIAMLAVVLAAFCAPFTSLSLACPSPCPHPSSPYCNPSLIALNVCHVDCPRSPSVSLTPSIARSLASTISPAYRLIACSLSHCLSTMLCLTVVSPSPRLSVPSPVAQCI</sequence>
<evidence type="ECO:0000313" key="4">
    <source>
        <dbReference type="Proteomes" id="UP000814176"/>
    </source>
</evidence>
<feature type="transmembrane region" description="Helical" evidence="2">
    <location>
        <begin position="86"/>
        <end position="108"/>
    </location>
</feature>
<keyword evidence="4" id="KW-1185">Reference proteome</keyword>
<evidence type="ECO:0000256" key="1">
    <source>
        <dbReference type="SAM" id="MobiDB-lite"/>
    </source>
</evidence>
<keyword evidence="2" id="KW-0812">Transmembrane</keyword>
<gene>
    <name evidence="3" type="ORF">C8Q71DRAFT_767307</name>
</gene>
<dbReference type="RefSeq" id="XP_047777394.1">
    <property type="nucleotide sequence ID" value="XM_047924216.1"/>
</dbReference>
<keyword evidence="2" id="KW-0472">Membrane</keyword>
<protein>
    <submittedName>
        <fullName evidence="3">Uncharacterized protein</fullName>
    </submittedName>
</protein>
<feature type="region of interest" description="Disordered" evidence="1">
    <location>
        <begin position="37"/>
        <end position="61"/>
    </location>
</feature>
<dbReference type="GeneID" id="72004948"/>
<dbReference type="Proteomes" id="UP000814176">
    <property type="component" value="Unassembled WGS sequence"/>
</dbReference>
<evidence type="ECO:0000256" key="2">
    <source>
        <dbReference type="SAM" id="Phobius"/>
    </source>
</evidence>
<keyword evidence="2" id="KW-1133">Transmembrane helix</keyword>
<reference evidence="3 4" key="1">
    <citation type="journal article" date="2021" name="Environ. Microbiol.">
        <title>Gene family expansions and transcriptome signatures uncover fungal adaptations to wood decay.</title>
        <authorList>
            <person name="Hage H."/>
            <person name="Miyauchi S."/>
            <person name="Viragh M."/>
            <person name="Drula E."/>
            <person name="Min B."/>
            <person name="Chaduli D."/>
            <person name="Navarro D."/>
            <person name="Favel A."/>
            <person name="Norest M."/>
            <person name="Lesage-Meessen L."/>
            <person name="Balint B."/>
            <person name="Merenyi Z."/>
            <person name="de Eugenio L."/>
            <person name="Morin E."/>
            <person name="Martinez A.T."/>
            <person name="Baldrian P."/>
            <person name="Stursova M."/>
            <person name="Martinez M.J."/>
            <person name="Novotny C."/>
            <person name="Magnuson J.K."/>
            <person name="Spatafora J.W."/>
            <person name="Maurice S."/>
            <person name="Pangilinan J."/>
            <person name="Andreopoulos W."/>
            <person name="LaButti K."/>
            <person name="Hundley H."/>
            <person name="Na H."/>
            <person name="Kuo A."/>
            <person name="Barry K."/>
            <person name="Lipzen A."/>
            <person name="Henrissat B."/>
            <person name="Riley R."/>
            <person name="Ahrendt S."/>
            <person name="Nagy L.G."/>
            <person name="Grigoriev I.V."/>
            <person name="Martin F."/>
            <person name="Rosso M.N."/>
        </authorList>
    </citation>
    <scope>NUCLEOTIDE SEQUENCE [LARGE SCALE GENOMIC DNA]</scope>
    <source>
        <strain evidence="3 4">CIRM-BRFM 1785</strain>
    </source>
</reference>
<organism evidence="3 4">
    <name type="scientific">Rhodofomes roseus</name>
    <dbReference type="NCBI Taxonomy" id="34475"/>
    <lineage>
        <taxon>Eukaryota</taxon>
        <taxon>Fungi</taxon>
        <taxon>Dikarya</taxon>
        <taxon>Basidiomycota</taxon>
        <taxon>Agaricomycotina</taxon>
        <taxon>Agaricomycetes</taxon>
        <taxon>Polyporales</taxon>
        <taxon>Rhodofomes</taxon>
    </lineage>
</organism>
<name>A0ABQ8KBH7_9APHY</name>
<comment type="caution">
    <text evidence="3">The sequence shown here is derived from an EMBL/GenBank/DDBJ whole genome shotgun (WGS) entry which is preliminary data.</text>
</comment>
<accession>A0ABQ8KBH7</accession>